<evidence type="ECO:0000259" key="6">
    <source>
        <dbReference type="Pfam" id="PF00294"/>
    </source>
</evidence>
<keyword evidence="3" id="KW-0547">Nucleotide-binding</keyword>
<comment type="caution">
    <text evidence="7">The sequence shown here is derived from an EMBL/GenBank/DDBJ whole genome shotgun (WGS) entry which is preliminary data.</text>
</comment>
<evidence type="ECO:0000256" key="1">
    <source>
        <dbReference type="ARBA" id="ARBA00010688"/>
    </source>
</evidence>
<dbReference type="InterPro" id="IPR002173">
    <property type="entry name" value="Carboh/pur_kinase_PfkB_CS"/>
</dbReference>
<dbReference type="Gene3D" id="3.40.1190.20">
    <property type="match status" value="1"/>
</dbReference>
<reference evidence="7 8" key="1">
    <citation type="submission" date="2018-08" db="EMBL/GenBank/DDBJ databases">
        <title>Aeromicrobium sp. M2KJ-4, whole genome shotgun sequence.</title>
        <authorList>
            <person name="Tuo L."/>
        </authorList>
    </citation>
    <scope>NUCLEOTIDE SEQUENCE [LARGE SCALE GENOMIC DNA]</scope>
    <source>
        <strain evidence="7 8">M2KJ-4</strain>
    </source>
</reference>
<proteinExistence type="inferred from homology"/>
<dbReference type="InterPro" id="IPR029056">
    <property type="entry name" value="Ribokinase-like"/>
</dbReference>
<dbReference type="AlphaFoldDB" id="A0A371NYZ2"/>
<keyword evidence="2" id="KW-0808">Transferase</keyword>
<organism evidence="7 8">
    <name type="scientific">Aeromicrobium endophyticum</name>
    <dbReference type="NCBI Taxonomy" id="2292704"/>
    <lineage>
        <taxon>Bacteria</taxon>
        <taxon>Bacillati</taxon>
        <taxon>Actinomycetota</taxon>
        <taxon>Actinomycetes</taxon>
        <taxon>Propionibacteriales</taxon>
        <taxon>Nocardioidaceae</taxon>
        <taxon>Aeromicrobium</taxon>
    </lineage>
</organism>
<dbReference type="SUPFAM" id="SSF53613">
    <property type="entry name" value="Ribokinase-like"/>
    <property type="match status" value="1"/>
</dbReference>
<dbReference type="InterPro" id="IPR011611">
    <property type="entry name" value="PfkB_dom"/>
</dbReference>
<evidence type="ECO:0000313" key="7">
    <source>
        <dbReference type="EMBL" id="REK68907.1"/>
    </source>
</evidence>
<dbReference type="EMBL" id="QUBR01000003">
    <property type="protein sequence ID" value="REK68907.1"/>
    <property type="molecule type" value="Genomic_DNA"/>
</dbReference>
<protein>
    <submittedName>
        <fullName evidence="7">Carbohydrate kinase</fullName>
    </submittedName>
</protein>
<sequence>MPVDAGTASPKREAGDRGRRMNVLVVGEALIDVVVGRDGSTEHVGGSPLNVAVGLSRLGVPTTFGTQLGSDARGALVRKHLSASSVRPLLLAPTHDDTSVATAEIADDGSAVYAFDVTWDATTQLDVADFDAVHVGSLGAVLEPGAAVVVGLAAAARERGIPVSFDPNVRLPVEPDARVWRNAFARLMPYVTYLKMSDEDAQVLSPGTAPADLARALASETTLVAITCGRNGSYLATSSGGCWTDVGATAVADTIGAGDSYMAAMVTWLADRDWRGPGSISQAELHQLGSFASSCAAITCSRPSADPPWARELATDDEP</sequence>
<dbReference type="Pfam" id="PF00294">
    <property type="entry name" value="PfkB"/>
    <property type="match status" value="1"/>
</dbReference>
<gene>
    <name evidence="7" type="ORF">DX116_18780</name>
</gene>
<dbReference type="InterPro" id="IPR050306">
    <property type="entry name" value="PfkB_Carbo_kinase"/>
</dbReference>
<evidence type="ECO:0000256" key="2">
    <source>
        <dbReference type="ARBA" id="ARBA00022679"/>
    </source>
</evidence>
<name>A0A371NYZ2_9ACTN</name>
<keyword evidence="4 7" id="KW-0418">Kinase</keyword>
<dbReference type="Proteomes" id="UP000265581">
    <property type="component" value="Unassembled WGS sequence"/>
</dbReference>
<dbReference type="PANTHER" id="PTHR43085:SF1">
    <property type="entry name" value="PSEUDOURIDINE KINASE-RELATED"/>
    <property type="match status" value="1"/>
</dbReference>
<evidence type="ECO:0000256" key="3">
    <source>
        <dbReference type="ARBA" id="ARBA00022741"/>
    </source>
</evidence>
<dbReference type="GO" id="GO:0005524">
    <property type="term" value="F:ATP binding"/>
    <property type="evidence" value="ECO:0007669"/>
    <property type="project" value="UniProtKB-KW"/>
</dbReference>
<dbReference type="PANTHER" id="PTHR43085">
    <property type="entry name" value="HEXOKINASE FAMILY MEMBER"/>
    <property type="match status" value="1"/>
</dbReference>
<keyword evidence="5" id="KW-0067">ATP-binding</keyword>
<dbReference type="GO" id="GO:0016301">
    <property type="term" value="F:kinase activity"/>
    <property type="evidence" value="ECO:0007669"/>
    <property type="project" value="UniProtKB-KW"/>
</dbReference>
<evidence type="ECO:0000313" key="8">
    <source>
        <dbReference type="Proteomes" id="UP000265581"/>
    </source>
</evidence>
<dbReference type="PROSITE" id="PS00584">
    <property type="entry name" value="PFKB_KINASES_2"/>
    <property type="match status" value="1"/>
</dbReference>
<comment type="similarity">
    <text evidence="1">Belongs to the carbohydrate kinase PfkB family.</text>
</comment>
<dbReference type="PROSITE" id="PS00583">
    <property type="entry name" value="PFKB_KINASES_1"/>
    <property type="match status" value="1"/>
</dbReference>
<feature type="domain" description="Carbohydrate kinase PfkB" evidence="6">
    <location>
        <begin position="23"/>
        <end position="308"/>
    </location>
</feature>
<accession>A0A371NYZ2</accession>
<keyword evidence="8" id="KW-1185">Reference proteome</keyword>
<evidence type="ECO:0000256" key="4">
    <source>
        <dbReference type="ARBA" id="ARBA00022777"/>
    </source>
</evidence>
<evidence type="ECO:0000256" key="5">
    <source>
        <dbReference type="ARBA" id="ARBA00022840"/>
    </source>
</evidence>